<accession>A0A7J7G191</accession>
<sequence length="53" mass="6507">MNKGGYGNLFTKRLQFTFFYQTRKEAKQRIHKLFKYQYLLLSVKKIMQEIELS</sequence>
<protein>
    <submittedName>
        <fullName evidence="1">Uncharacterized protein</fullName>
    </submittedName>
</protein>
<reference evidence="1 2" key="2">
    <citation type="submission" date="2020-07" db="EMBL/GenBank/DDBJ databases">
        <title>Genome assembly of wild tea tree DASZ reveals pedigree and selection history of tea varieties.</title>
        <authorList>
            <person name="Zhang W."/>
        </authorList>
    </citation>
    <scope>NUCLEOTIDE SEQUENCE [LARGE SCALE GENOMIC DNA]</scope>
    <source>
        <strain evidence="2">cv. G240</strain>
        <tissue evidence="1">Leaf</tissue>
    </source>
</reference>
<reference evidence="2" key="1">
    <citation type="journal article" date="2020" name="Nat. Commun.">
        <title>Genome assembly of wild tea tree DASZ reveals pedigree and selection history of tea varieties.</title>
        <authorList>
            <person name="Zhang W."/>
            <person name="Zhang Y."/>
            <person name="Qiu H."/>
            <person name="Guo Y."/>
            <person name="Wan H."/>
            <person name="Zhang X."/>
            <person name="Scossa F."/>
            <person name="Alseekh S."/>
            <person name="Zhang Q."/>
            <person name="Wang P."/>
            <person name="Xu L."/>
            <person name="Schmidt M.H."/>
            <person name="Jia X."/>
            <person name="Li D."/>
            <person name="Zhu A."/>
            <person name="Guo F."/>
            <person name="Chen W."/>
            <person name="Ni D."/>
            <person name="Usadel B."/>
            <person name="Fernie A.R."/>
            <person name="Wen W."/>
        </authorList>
    </citation>
    <scope>NUCLEOTIDE SEQUENCE [LARGE SCALE GENOMIC DNA]</scope>
    <source>
        <strain evidence="2">cv. G240</strain>
    </source>
</reference>
<dbReference type="Proteomes" id="UP000593564">
    <property type="component" value="Unassembled WGS sequence"/>
</dbReference>
<gene>
    <name evidence="1" type="ORF">HYC85_030583</name>
</gene>
<proteinExistence type="predicted"/>
<organism evidence="1 2">
    <name type="scientific">Camellia sinensis</name>
    <name type="common">Tea plant</name>
    <name type="synonym">Thea sinensis</name>
    <dbReference type="NCBI Taxonomy" id="4442"/>
    <lineage>
        <taxon>Eukaryota</taxon>
        <taxon>Viridiplantae</taxon>
        <taxon>Streptophyta</taxon>
        <taxon>Embryophyta</taxon>
        <taxon>Tracheophyta</taxon>
        <taxon>Spermatophyta</taxon>
        <taxon>Magnoliopsida</taxon>
        <taxon>eudicotyledons</taxon>
        <taxon>Gunneridae</taxon>
        <taxon>Pentapetalae</taxon>
        <taxon>asterids</taxon>
        <taxon>Ericales</taxon>
        <taxon>Theaceae</taxon>
        <taxon>Camellia</taxon>
    </lineage>
</organism>
<comment type="caution">
    <text evidence="1">The sequence shown here is derived from an EMBL/GenBank/DDBJ whole genome shotgun (WGS) entry which is preliminary data.</text>
</comment>
<dbReference type="EMBL" id="JACBKZ010000014">
    <property type="protein sequence ID" value="KAF5934412.1"/>
    <property type="molecule type" value="Genomic_DNA"/>
</dbReference>
<evidence type="ECO:0000313" key="2">
    <source>
        <dbReference type="Proteomes" id="UP000593564"/>
    </source>
</evidence>
<keyword evidence="2" id="KW-1185">Reference proteome</keyword>
<dbReference type="AlphaFoldDB" id="A0A7J7G191"/>
<evidence type="ECO:0000313" key="1">
    <source>
        <dbReference type="EMBL" id="KAF5934412.1"/>
    </source>
</evidence>
<name>A0A7J7G191_CAMSI</name>